<proteinExistence type="predicted"/>
<sequence>MQIEDKKILIYLLDNGKISKKETLNLIGYGEIKTKEILNELIEKI</sequence>
<gene>
    <name evidence="1" type="ORF">PT520_11270</name>
</gene>
<evidence type="ECO:0000313" key="2">
    <source>
        <dbReference type="Proteomes" id="UP001237843"/>
    </source>
</evidence>
<dbReference type="Proteomes" id="UP001237843">
    <property type="component" value="Unassembled WGS sequence"/>
</dbReference>
<reference evidence="1" key="2">
    <citation type="submission" date="2023-02" db="EMBL/GenBank/DDBJ databases">
        <authorList>
            <person name="Concha-Toloza M."/>
            <person name="Lopez-Cantillo M."/>
            <person name="Molina-Mora J."/>
            <person name="Collado L."/>
        </authorList>
    </citation>
    <scope>NUCLEOTIDE SEQUENCE</scope>
    <source>
        <strain evidence="1">FR1p273A</strain>
    </source>
</reference>
<evidence type="ECO:0000313" key="1">
    <source>
        <dbReference type="EMBL" id="MDK2063098.1"/>
    </source>
</evidence>
<accession>A0AAW6VPX0</accession>
<dbReference type="AlphaFoldDB" id="A0AAW6VPX0"/>
<dbReference type="EMBL" id="JAQTJH010000017">
    <property type="protein sequence ID" value="MDK2063098.1"/>
    <property type="molecule type" value="Genomic_DNA"/>
</dbReference>
<organism evidence="1 2">
    <name type="scientific">Aliarcobacter butzleri</name>
    <dbReference type="NCBI Taxonomy" id="28197"/>
    <lineage>
        <taxon>Bacteria</taxon>
        <taxon>Pseudomonadati</taxon>
        <taxon>Campylobacterota</taxon>
        <taxon>Epsilonproteobacteria</taxon>
        <taxon>Campylobacterales</taxon>
        <taxon>Arcobacteraceae</taxon>
        <taxon>Aliarcobacter</taxon>
    </lineage>
</organism>
<name>A0AAW6VPX0_9BACT</name>
<protein>
    <submittedName>
        <fullName evidence="1">Uncharacterized protein</fullName>
    </submittedName>
</protein>
<dbReference type="RefSeq" id="WP_284075102.1">
    <property type="nucleotide sequence ID" value="NZ_JAQTJH010000017.1"/>
</dbReference>
<comment type="caution">
    <text evidence="1">The sequence shown here is derived from an EMBL/GenBank/DDBJ whole genome shotgun (WGS) entry which is preliminary data.</text>
</comment>
<reference evidence="1" key="1">
    <citation type="journal article" date="2023" name="Antibiotics">
        <title>Genomic Characterization of Antibiotic-Resistant Campylobacterales Isolated from Chilean Poultry Meat.</title>
        <authorList>
            <person name="Concha-Toloza M."/>
            <person name="Lopez-Cantillo M."/>
            <person name="Molina-Mora J.A."/>
            <person name="Collado L."/>
        </authorList>
    </citation>
    <scope>NUCLEOTIDE SEQUENCE</scope>
    <source>
        <strain evidence="1">FR1p273A</strain>
    </source>
</reference>